<comment type="caution">
    <text evidence="2">The sequence shown here is derived from an EMBL/GenBank/DDBJ whole genome shotgun (WGS) entry which is preliminary data.</text>
</comment>
<gene>
    <name evidence="2" type="ORF">SDC9_204245</name>
</gene>
<dbReference type="EMBL" id="VSSQ01127026">
    <property type="protein sequence ID" value="MPN56555.1"/>
    <property type="molecule type" value="Genomic_DNA"/>
</dbReference>
<accession>A0A645IYN3</accession>
<keyword evidence="1" id="KW-0812">Transmembrane</keyword>
<evidence type="ECO:0000313" key="2">
    <source>
        <dbReference type="EMBL" id="MPN56555.1"/>
    </source>
</evidence>
<name>A0A645IYN3_9ZZZZ</name>
<keyword evidence="1" id="KW-0472">Membrane</keyword>
<organism evidence="2">
    <name type="scientific">bioreactor metagenome</name>
    <dbReference type="NCBI Taxonomy" id="1076179"/>
    <lineage>
        <taxon>unclassified sequences</taxon>
        <taxon>metagenomes</taxon>
        <taxon>ecological metagenomes</taxon>
    </lineage>
</organism>
<feature type="transmembrane region" description="Helical" evidence="1">
    <location>
        <begin position="62"/>
        <end position="80"/>
    </location>
</feature>
<sequence length="109" mass="12498">MAIIRRKLRGEKIDVADRGHLHHVLMFKLNLGHRNAVLALYATTLVFSICAIISYFDKTLGLILLLILSLFFELFIEYTGMINPKYHPIIGLSRRLFGWPAKKNNSADE</sequence>
<proteinExistence type="predicted"/>
<protein>
    <submittedName>
        <fullName evidence="2">Uncharacterized protein</fullName>
    </submittedName>
</protein>
<dbReference type="AlphaFoldDB" id="A0A645IYN3"/>
<keyword evidence="1" id="KW-1133">Transmembrane helix</keyword>
<reference evidence="2" key="1">
    <citation type="submission" date="2019-08" db="EMBL/GenBank/DDBJ databases">
        <authorList>
            <person name="Kucharzyk K."/>
            <person name="Murdoch R.W."/>
            <person name="Higgins S."/>
            <person name="Loffler F."/>
        </authorList>
    </citation>
    <scope>NUCLEOTIDE SEQUENCE</scope>
</reference>
<feature type="transmembrane region" description="Helical" evidence="1">
    <location>
        <begin position="36"/>
        <end position="56"/>
    </location>
</feature>
<evidence type="ECO:0000256" key="1">
    <source>
        <dbReference type="SAM" id="Phobius"/>
    </source>
</evidence>